<evidence type="ECO:0000313" key="1">
    <source>
        <dbReference type="EMBL" id="CEN34727.1"/>
    </source>
</evidence>
<evidence type="ECO:0000313" key="2">
    <source>
        <dbReference type="Proteomes" id="UP000044026"/>
    </source>
</evidence>
<reference evidence="1 2" key="1">
    <citation type="submission" date="2015-01" db="EMBL/GenBank/DDBJ databases">
        <authorList>
            <person name="Xiang T."/>
            <person name="Song Y."/>
            <person name="Huang L."/>
            <person name="Wang B."/>
            <person name="Wu P."/>
        </authorList>
    </citation>
    <scope>NUCLEOTIDE SEQUENCE [LARGE SCALE GENOMIC DNA]</scope>
    <source>
        <strain evidence="1 2">Cc12</strain>
    </source>
</reference>
<dbReference type="Pfam" id="PF07799">
    <property type="entry name" value="DUF1643"/>
    <property type="match status" value="1"/>
</dbReference>
<dbReference type="RefSeq" id="WP_041999553.1">
    <property type="nucleotide sequence ID" value="NZ_BQMG01000039.1"/>
</dbReference>
<proteinExistence type="predicted"/>
<dbReference type="AlphaFoldDB" id="A0A0B7H9X0"/>
<dbReference type="Proteomes" id="UP000044026">
    <property type="component" value="Unassembled WGS sequence"/>
</dbReference>
<dbReference type="InterPro" id="IPR012441">
    <property type="entry name" value="DUF1643"/>
</dbReference>
<dbReference type="EMBL" id="CDOE01000051">
    <property type="protein sequence ID" value="CEN34727.1"/>
    <property type="molecule type" value="Genomic_DNA"/>
</dbReference>
<name>A0A0B7H9X0_9FLAO</name>
<sequence length="175" mass="20331">MEYAISIYEASSDGKNRFILGTKGKNPLFVIGVNPSTADDKVADKTITKVMGFAEKNNFDSFIMFNLYPQRATRPNDLHIDKDDSLIEENTKTIKSMLQKYSFPTILVAWGNLILERKYLKECFLKIYNELQDNSIRWMKIGNLTNTKNPRHPLYAPYDAPLTEFEIKKYIENFK</sequence>
<dbReference type="GeneID" id="69581127"/>
<organism evidence="1 2">
    <name type="scientific">Capnocytophaga canimorsus</name>
    <dbReference type="NCBI Taxonomy" id="28188"/>
    <lineage>
        <taxon>Bacteria</taxon>
        <taxon>Pseudomonadati</taxon>
        <taxon>Bacteroidota</taxon>
        <taxon>Flavobacteriia</taxon>
        <taxon>Flavobacteriales</taxon>
        <taxon>Flavobacteriaceae</taxon>
        <taxon>Capnocytophaga</taxon>
    </lineage>
</organism>
<protein>
    <submittedName>
        <fullName evidence="1">Uncharacterized protein</fullName>
    </submittedName>
</protein>
<accession>A0A0B7H9X0</accession>
<gene>
    <name evidence="1" type="ORF">CCAN12_550027</name>
</gene>